<feature type="domain" description="Reverse transcriptase" evidence="2">
    <location>
        <begin position="314"/>
        <end position="566"/>
    </location>
</feature>
<dbReference type="GO" id="GO:0071897">
    <property type="term" value="P:DNA biosynthetic process"/>
    <property type="evidence" value="ECO:0007669"/>
    <property type="project" value="UniProtKB-ARBA"/>
</dbReference>
<dbReference type="InterPro" id="IPR000477">
    <property type="entry name" value="RT_dom"/>
</dbReference>
<dbReference type="AlphaFoldDB" id="A0A6J1Q3P9"/>
<gene>
    <name evidence="4" type="primary">LOC112456966</name>
    <name evidence="5" type="synonym">LOC112468100</name>
</gene>
<feature type="compositionally biased region" description="Basic residues" evidence="1">
    <location>
        <begin position="176"/>
        <end position="185"/>
    </location>
</feature>
<name>A0A6J1Q3P9_9HYME</name>
<dbReference type="InterPro" id="IPR043502">
    <property type="entry name" value="DNA/RNA_pol_sf"/>
</dbReference>
<reference evidence="4 5" key="1">
    <citation type="submission" date="2025-04" db="UniProtKB">
        <authorList>
            <consortium name="RefSeq"/>
        </authorList>
    </citation>
    <scope>IDENTIFICATION</scope>
    <source>
        <tissue evidence="4 5">Whole body</tissue>
    </source>
</reference>
<dbReference type="GeneID" id="112456966"/>
<evidence type="ECO:0000256" key="1">
    <source>
        <dbReference type="SAM" id="MobiDB-lite"/>
    </source>
</evidence>
<dbReference type="PANTHER" id="PTHR19446">
    <property type="entry name" value="REVERSE TRANSCRIPTASES"/>
    <property type="match status" value="1"/>
</dbReference>
<dbReference type="OrthoDB" id="7555399at2759"/>
<feature type="region of interest" description="Disordered" evidence="1">
    <location>
        <begin position="167"/>
        <end position="193"/>
    </location>
</feature>
<organism evidence="3 4">
    <name type="scientific">Temnothorax curvispinosus</name>
    <dbReference type="NCBI Taxonomy" id="300111"/>
    <lineage>
        <taxon>Eukaryota</taxon>
        <taxon>Metazoa</taxon>
        <taxon>Ecdysozoa</taxon>
        <taxon>Arthropoda</taxon>
        <taxon>Hexapoda</taxon>
        <taxon>Insecta</taxon>
        <taxon>Pterygota</taxon>
        <taxon>Neoptera</taxon>
        <taxon>Endopterygota</taxon>
        <taxon>Hymenoptera</taxon>
        <taxon>Apocrita</taxon>
        <taxon>Aculeata</taxon>
        <taxon>Formicoidea</taxon>
        <taxon>Formicidae</taxon>
        <taxon>Myrmicinae</taxon>
        <taxon>Temnothorax</taxon>
    </lineage>
</organism>
<evidence type="ECO:0000313" key="3">
    <source>
        <dbReference type="Proteomes" id="UP000504618"/>
    </source>
</evidence>
<protein>
    <submittedName>
        <fullName evidence="4">Uncharacterized protein LOC112456966</fullName>
    </submittedName>
    <submittedName>
        <fullName evidence="5">Uncharacterized protein LOC112468100</fullName>
    </submittedName>
</protein>
<dbReference type="PROSITE" id="PS50878">
    <property type="entry name" value="RT_POL"/>
    <property type="match status" value="1"/>
</dbReference>
<dbReference type="RefSeq" id="XP_024875560.1">
    <property type="nucleotide sequence ID" value="XM_025019792.1"/>
</dbReference>
<evidence type="ECO:0000313" key="4">
    <source>
        <dbReference type="RefSeq" id="XP_024875560.1"/>
    </source>
</evidence>
<accession>A0A6J1Q3P9</accession>
<proteinExistence type="predicted"/>
<dbReference type="RefSeq" id="XP_024892908.1">
    <property type="nucleotide sequence ID" value="XM_025037140.1"/>
</dbReference>
<evidence type="ECO:0000259" key="2">
    <source>
        <dbReference type="PROSITE" id="PS50878"/>
    </source>
</evidence>
<dbReference type="Pfam" id="PF00078">
    <property type="entry name" value="RVT_1"/>
    <property type="match status" value="1"/>
</dbReference>
<sequence>MLELEVELRDERNIAKAMVPFMPEKTLRQIRDKRNKACYKRWREQRLESARSNQELFNEEDQQVDGAPLEGDDVFVDAEETEDVFLDVEEAPCDIYNFDESASTVCWRQANIEAVLKELRENEPKESLEVQQHIIQLLTAKSEGQAITQEELDTAYELAVSLFHAPAPGKVGGTSRGRRSRRKGSSGRSERKARAYARTQELYRNNPAIFAKMVREGMDVRALDVGESASPSVESVKELYEGLWGSLGQCDIDQREREATVPYNSAEILHLISKTEILKRFRSTRLRMAAGPDGLRKGDLMRNGGYILHAIFNVIMLALKQPSAWRCNRTTLLLKEGKDPSVAANYRPITISSILSRSYWGIMDQRLRNVVHLNARQKDFVPEMGCYNNINLLNEVLALAKKGKGIVATQVDIAKAFDSLPHPVIKYALLGKGLPEEVVALIMDSYKEAKTTMKCRNETFDIELRRGVKQGDPLSPFIFNVCMDLIIDRLERMEGFQVKEGLSISCLAFADDIILIADTREAASRLMDKLVGSLTRWEWHYRLESALPLVLLPPKTAGIWWIQKYTAMARRSPTAALFSRCNT</sequence>
<dbReference type="CDD" id="cd01650">
    <property type="entry name" value="RT_nLTR_like"/>
    <property type="match status" value="1"/>
</dbReference>
<evidence type="ECO:0000313" key="5">
    <source>
        <dbReference type="RefSeq" id="XP_024892908.1"/>
    </source>
</evidence>
<dbReference type="Proteomes" id="UP000504618">
    <property type="component" value="Unplaced"/>
</dbReference>
<dbReference type="SUPFAM" id="SSF56672">
    <property type="entry name" value="DNA/RNA polymerases"/>
    <property type="match status" value="1"/>
</dbReference>
<keyword evidence="3" id="KW-1185">Reference proteome</keyword>